<accession>A0A7X0XBF2</accession>
<dbReference type="Proteomes" id="UP000533953">
    <property type="component" value="Unassembled WGS sequence"/>
</dbReference>
<organism evidence="1 3">
    <name type="scientific">Listeria booriae</name>
    <dbReference type="NCBI Taxonomy" id="1552123"/>
    <lineage>
        <taxon>Bacteria</taxon>
        <taxon>Bacillati</taxon>
        <taxon>Bacillota</taxon>
        <taxon>Bacilli</taxon>
        <taxon>Bacillales</taxon>
        <taxon>Listeriaceae</taxon>
        <taxon>Listeria</taxon>
    </lineage>
</organism>
<proteinExistence type="predicted"/>
<comment type="caution">
    <text evidence="1">The sequence shown here is derived from an EMBL/GenBank/DDBJ whole genome shotgun (WGS) entry which is preliminary data.</text>
</comment>
<dbReference type="RefSeq" id="WP_185416965.1">
    <property type="nucleotide sequence ID" value="NZ_JAASTX010000004.1"/>
</dbReference>
<gene>
    <name evidence="1" type="ORF">HCI99_04220</name>
    <name evidence="2" type="ORF">HCI99_04415</name>
</gene>
<dbReference type="EMBL" id="JAASTX010000004">
    <property type="protein sequence ID" value="MBC1491061.1"/>
    <property type="molecule type" value="Genomic_DNA"/>
</dbReference>
<sequence length="59" mass="7040">MNELTWQMIARAIIKNNFAFNGISINEMERRLENIEALRRKYQAYDRFKSTETVDKGVD</sequence>
<evidence type="ECO:0000313" key="1">
    <source>
        <dbReference type="EMBL" id="MBC1491024.1"/>
    </source>
</evidence>
<dbReference type="AlphaFoldDB" id="A0A7X0XBF2"/>
<dbReference type="EMBL" id="JAASTX010000004">
    <property type="protein sequence ID" value="MBC1491024.1"/>
    <property type="molecule type" value="Genomic_DNA"/>
</dbReference>
<name>A0A7X0XBF2_9LIST</name>
<evidence type="ECO:0000313" key="2">
    <source>
        <dbReference type="EMBL" id="MBC1491061.1"/>
    </source>
</evidence>
<protein>
    <submittedName>
        <fullName evidence="1">Uncharacterized protein</fullName>
    </submittedName>
</protein>
<evidence type="ECO:0000313" key="3">
    <source>
        <dbReference type="Proteomes" id="UP000533953"/>
    </source>
</evidence>
<reference evidence="1 3" key="1">
    <citation type="submission" date="2020-03" db="EMBL/GenBank/DDBJ databases">
        <title>Soil Listeria distribution.</title>
        <authorList>
            <person name="Liao J."/>
            <person name="Wiedmann M."/>
        </authorList>
    </citation>
    <scope>NUCLEOTIDE SEQUENCE [LARGE SCALE GENOMIC DNA]</scope>
    <source>
        <strain evidence="1 3">FSL L7-1547</strain>
    </source>
</reference>